<keyword evidence="1" id="KW-1133">Transmembrane helix</keyword>
<name>A0AAJ0CQ33_9HYPO</name>
<protein>
    <submittedName>
        <fullName evidence="2">Uncharacterized protein</fullName>
    </submittedName>
</protein>
<dbReference type="Proteomes" id="UP001251528">
    <property type="component" value="Unassembled WGS sequence"/>
</dbReference>
<comment type="caution">
    <text evidence="2">The sequence shown here is derived from an EMBL/GenBank/DDBJ whole genome shotgun (WGS) entry which is preliminary data.</text>
</comment>
<feature type="transmembrane region" description="Helical" evidence="1">
    <location>
        <begin position="74"/>
        <end position="92"/>
    </location>
</feature>
<gene>
    <name evidence="2" type="ORF">QQS21_007411</name>
</gene>
<dbReference type="SUPFAM" id="SSF82866">
    <property type="entry name" value="Multidrug efflux transporter AcrB transmembrane domain"/>
    <property type="match status" value="1"/>
</dbReference>
<organism evidence="2 3">
    <name type="scientific">Conoideocrella luteorostrata</name>
    <dbReference type="NCBI Taxonomy" id="1105319"/>
    <lineage>
        <taxon>Eukaryota</taxon>
        <taxon>Fungi</taxon>
        <taxon>Dikarya</taxon>
        <taxon>Ascomycota</taxon>
        <taxon>Pezizomycotina</taxon>
        <taxon>Sordariomycetes</taxon>
        <taxon>Hypocreomycetidae</taxon>
        <taxon>Hypocreales</taxon>
        <taxon>Clavicipitaceae</taxon>
        <taxon>Conoideocrella</taxon>
    </lineage>
</organism>
<keyword evidence="1" id="KW-0472">Membrane</keyword>
<keyword evidence="3" id="KW-1185">Reference proteome</keyword>
<dbReference type="AlphaFoldDB" id="A0AAJ0CQ33"/>
<reference evidence="2" key="1">
    <citation type="submission" date="2023-06" db="EMBL/GenBank/DDBJ databases">
        <title>Conoideocrella luteorostrata (Hypocreales: Clavicipitaceae), a potential biocontrol fungus for elongate hemlock scale in United States Christmas tree production areas.</title>
        <authorList>
            <person name="Barrett H."/>
            <person name="Lovett B."/>
            <person name="Macias A.M."/>
            <person name="Stajich J.E."/>
            <person name="Kasson M.T."/>
        </authorList>
    </citation>
    <scope>NUCLEOTIDE SEQUENCE</scope>
    <source>
        <strain evidence="2">ARSEF 14590</strain>
    </source>
</reference>
<feature type="transmembrane region" description="Helical" evidence="1">
    <location>
        <begin position="178"/>
        <end position="198"/>
    </location>
</feature>
<evidence type="ECO:0000313" key="3">
    <source>
        <dbReference type="Proteomes" id="UP001251528"/>
    </source>
</evidence>
<feature type="transmembrane region" description="Helical" evidence="1">
    <location>
        <begin position="49"/>
        <end position="67"/>
    </location>
</feature>
<evidence type="ECO:0000256" key="1">
    <source>
        <dbReference type="SAM" id="Phobius"/>
    </source>
</evidence>
<proteinExistence type="predicted"/>
<sequence>MAETTAARARLRRTFRYPDESSEPETLDEQEQEALITQLSTQNSLQNTQFTHILLALPVVATIPYIPLLFRPRYSIIAILSITSLLASAYLLHKLPPTVTGIAPLDAWTRREDVLAASKDASIKLRHQARRLQRGLNYDKSPLETYLPYLNAALVTILVLTGLVTGRGAGSFSWVGMGNLPGIVYTVILLAKVVMGAVDPEKELSGLRYEYRGA</sequence>
<accession>A0AAJ0CQ33</accession>
<evidence type="ECO:0000313" key="2">
    <source>
        <dbReference type="EMBL" id="KAK2594861.1"/>
    </source>
</evidence>
<dbReference type="EMBL" id="JASWJB010000152">
    <property type="protein sequence ID" value="KAK2594861.1"/>
    <property type="molecule type" value="Genomic_DNA"/>
</dbReference>
<keyword evidence="1" id="KW-0812">Transmembrane</keyword>
<feature type="transmembrane region" description="Helical" evidence="1">
    <location>
        <begin position="146"/>
        <end position="166"/>
    </location>
</feature>